<proteinExistence type="predicted"/>
<dbReference type="Proteomes" id="UP000712600">
    <property type="component" value="Unassembled WGS sequence"/>
</dbReference>
<feature type="domain" description="Reverse transcriptase zinc-binding" evidence="1">
    <location>
        <begin position="4"/>
        <end position="44"/>
    </location>
</feature>
<dbReference type="InterPro" id="IPR026960">
    <property type="entry name" value="RVT-Znf"/>
</dbReference>
<gene>
    <name evidence="2" type="ORF">F2Q69_00001226</name>
</gene>
<dbReference type="AlphaFoldDB" id="A0A8S9PHD5"/>
<dbReference type="EMBL" id="QGKX02001521">
    <property type="protein sequence ID" value="KAF3512407.1"/>
    <property type="molecule type" value="Genomic_DNA"/>
</dbReference>
<dbReference type="Pfam" id="PF13966">
    <property type="entry name" value="zf-RVT"/>
    <property type="match status" value="1"/>
</dbReference>
<comment type="caution">
    <text evidence="2">The sequence shown here is derived from an EMBL/GenBank/DDBJ whole genome shotgun (WGS) entry which is preliminary data.</text>
</comment>
<evidence type="ECO:0000313" key="2">
    <source>
        <dbReference type="EMBL" id="KAF3512407.1"/>
    </source>
</evidence>
<evidence type="ECO:0000313" key="3">
    <source>
        <dbReference type="Proteomes" id="UP000712600"/>
    </source>
</evidence>
<protein>
    <recommendedName>
        <fullName evidence="1">Reverse transcriptase zinc-binding domain-containing protein</fullName>
    </recommendedName>
</protein>
<organism evidence="2 3">
    <name type="scientific">Brassica cretica</name>
    <name type="common">Mustard</name>
    <dbReference type="NCBI Taxonomy" id="69181"/>
    <lineage>
        <taxon>Eukaryota</taxon>
        <taxon>Viridiplantae</taxon>
        <taxon>Streptophyta</taxon>
        <taxon>Embryophyta</taxon>
        <taxon>Tracheophyta</taxon>
        <taxon>Spermatophyta</taxon>
        <taxon>Magnoliopsida</taxon>
        <taxon>eudicotyledons</taxon>
        <taxon>Gunneridae</taxon>
        <taxon>Pentapetalae</taxon>
        <taxon>rosids</taxon>
        <taxon>malvids</taxon>
        <taxon>Brassicales</taxon>
        <taxon>Brassicaceae</taxon>
        <taxon>Brassiceae</taxon>
        <taxon>Brassica</taxon>
    </lineage>
</organism>
<accession>A0A8S9PHD5</accession>
<reference evidence="2" key="1">
    <citation type="submission" date="2019-12" db="EMBL/GenBank/DDBJ databases">
        <title>Genome sequencing and annotation of Brassica cretica.</title>
        <authorList>
            <person name="Studholme D.J."/>
            <person name="Sarris P."/>
        </authorList>
    </citation>
    <scope>NUCLEOTIDE SEQUENCE</scope>
    <source>
        <strain evidence="2">PFS-109/04</strain>
        <tissue evidence="2">Leaf</tissue>
    </source>
</reference>
<sequence length="310" mass="35806">MWTANRLPTKARLSTWGLPISPLCSFCSRDSETRKHLFLSCEYVFHRCHPPTSPFSDWAELLSWIRAPASKRLSLLRKLATQTVVFHLWKQRNNLIHNQTSLPAAAVFRSFDKEFRNVISSRWNNKIFRDLMAITVLDQGFWDSCETSRSQFIQADSSSLWESSATDRIKKLVGDENPGETTAEDGWIEVRGNGEIEKSNEDDVEDVDCVEATSSEEEQVGGFEDWILDQEDSLFLEYSSTENNIFYFYSNDLFHEDSIIIYYDHLEDGLRDQSTVMSPRLCRSPRSLRDDRRCSLLVYLAILDASSTPR</sequence>
<name>A0A8S9PHD5_BRACR</name>
<evidence type="ECO:0000259" key="1">
    <source>
        <dbReference type="Pfam" id="PF13966"/>
    </source>
</evidence>